<dbReference type="EMBL" id="LR743590">
    <property type="protein sequence ID" value="CAA2617970.1"/>
    <property type="molecule type" value="Genomic_DNA"/>
</dbReference>
<evidence type="ECO:0000256" key="1">
    <source>
        <dbReference type="SAM" id="MobiDB-lite"/>
    </source>
</evidence>
<evidence type="ECO:0000313" key="2">
    <source>
        <dbReference type="EMBL" id="CAA2617970.1"/>
    </source>
</evidence>
<name>A0A7I8IIG3_SPIIN</name>
<sequence length="90" mass="10080">MISPSYSDRLVERTVPHAGASLVDPLLAAPREKTHDCCRCCHHQKGERNELANIWCAVVAPRKRGGAGHPHGKRGTHQRKKGRNERPVRE</sequence>
<accession>A0A7I8IIG3</accession>
<feature type="region of interest" description="Disordered" evidence="1">
    <location>
        <begin position="62"/>
        <end position="90"/>
    </location>
</feature>
<gene>
    <name evidence="2" type="ORF">SI7747_03004131</name>
</gene>
<dbReference type="EMBL" id="CACRZD030000003">
    <property type="protein sequence ID" value="CAA6657663.1"/>
    <property type="molecule type" value="Genomic_DNA"/>
</dbReference>
<keyword evidence="3" id="KW-1185">Reference proteome</keyword>
<evidence type="ECO:0000313" key="3">
    <source>
        <dbReference type="Proteomes" id="UP001189122"/>
    </source>
</evidence>
<feature type="compositionally biased region" description="Basic residues" evidence="1">
    <location>
        <begin position="62"/>
        <end position="83"/>
    </location>
</feature>
<dbReference type="Proteomes" id="UP001189122">
    <property type="component" value="Unassembled WGS sequence"/>
</dbReference>
<protein>
    <submittedName>
        <fullName evidence="2">Uncharacterized protein</fullName>
    </submittedName>
</protein>
<reference evidence="2 3" key="1">
    <citation type="submission" date="2019-12" db="EMBL/GenBank/DDBJ databases">
        <authorList>
            <person name="Scholz U."/>
            <person name="Mascher M."/>
            <person name="Fiebig A."/>
        </authorList>
    </citation>
    <scope>NUCLEOTIDE SEQUENCE</scope>
</reference>
<proteinExistence type="predicted"/>
<organism evidence="2">
    <name type="scientific">Spirodela intermedia</name>
    <name type="common">Intermediate duckweed</name>
    <dbReference type="NCBI Taxonomy" id="51605"/>
    <lineage>
        <taxon>Eukaryota</taxon>
        <taxon>Viridiplantae</taxon>
        <taxon>Streptophyta</taxon>
        <taxon>Embryophyta</taxon>
        <taxon>Tracheophyta</taxon>
        <taxon>Spermatophyta</taxon>
        <taxon>Magnoliopsida</taxon>
        <taxon>Liliopsida</taxon>
        <taxon>Araceae</taxon>
        <taxon>Lemnoideae</taxon>
        <taxon>Spirodela</taxon>
    </lineage>
</organism>
<dbReference type="AlphaFoldDB" id="A0A7I8IIG3"/>